<evidence type="ECO:0000313" key="7">
    <source>
        <dbReference type="Proteomes" id="UP001165190"/>
    </source>
</evidence>
<proteinExistence type="predicted"/>
<accession>A0A9W7IMP7</accession>
<dbReference type="InterPro" id="IPR051973">
    <property type="entry name" value="tRNA_Anticodon_Mtase-Reg"/>
</dbReference>
<keyword evidence="7" id="KW-1185">Reference proteome</keyword>
<evidence type="ECO:0000256" key="2">
    <source>
        <dbReference type="ARBA" id="ARBA00022490"/>
    </source>
</evidence>
<evidence type="ECO:0000256" key="3">
    <source>
        <dbReference type="ARBA" id="ARBA00022574"/>
    </source>
</evidence>
<evidence type="ECO:0000313" key="6">
    <source>
        <dbReference type="EMBL" id="GMI98919.1"/>
    </source>
</evidence>
<reference evidence="6" key="1">
    <citation type="submission" date="2023-05" db="EMBL/GenBank/DDBJ databases">
        <title>Genome and transcriptome analyses reveal genes involved in the formation of fine ridges on petal epidermal cells in Hibiscus trionum.</title>
        <authorList>
            <person name="Koshimizu S."/>
            <person name="Masuda S."/>
            <person name="Ishii T."/>
            <person name="Shirasu K."/>
            <person name="Hoshino A."/>
            <person name="Arita M."/>
        </authorList>
    </citation>
    <scope>NUCLEOTIDE SEQUENCE</scope>
    <source>
        <strain evidence="6">Hamamatsu line</strain>
    </source>
</reference>
<dbReference type="SUPFAM" id="SSF50978">
    <property type="entry name" value="WD40 repeat-like"/>
    <property type="match status" value="1"/>
</dbReference>
<sequence>MATYRKRKPRRTEVEICEIQPMHVMNHVHQSGVNCLHLSGDFRGPESCFLFNIVSGGDDQALHHLQLRLAHSSAELDTKLLTSETIRSSIQSESIDKIVYYNNRNQTRNYHIRFFNQHRISSAHSSAIKDIWTDGTWVFSTGLDQRIRCWLVGEHSELTEHARLVMSVPKPEALDARA</sequence>
<gene>
    <name evidence="6" type="ORF">HRI_003561200</name>
</gene>
<keyword evidence="5" id="KW-0677">Repeat</keyword>
<dbReference type="GO" id="GO:0030488">
    <property type="term" value="P:tRNA methylation"/>
    <property type="evidence" value="ECO:0007669"/>
    <property type="project" value="TreeGrafter"/>
</dbReference>
<comment type="caution">
    <text evidence="6">The sequence shown here is derived from an EMBL/GenBank/DDBJ whole genome shotgun (WGS) entry which is preliminary data.</text>
</comment>
<name>A0A9W7IMP7_HIBTR</name>
<dbReference type="PANTHER" id="PTHR14344:SF3">
    <property type="entry name" value="WD REPEAT-CONTAINING PROTEIN 6"/>
    <property type="match status" value="1"/>
</dbReference>
<dbReference type="PANTHER" id="PTHR14344">
    <property type="entry name" value="WD REPEAT PROTEIN"/>
    <property type="match status" value="1"/>
</dbReference>
<keyword evidence="2" id="KW-0963">Cytoplasm</keyword>
<dbReference type="Proteomes" id="UP001165190">
    <property type="component" value="Unassembled WGS sequence"/>
</dbReference>
<dbReference type="AlphaFoldDB" id="A0A9W7IMP7"/>
<evidence type="ECO:0000256" key="4">
    <source>
        <dbReference type="ARBA" id="ARBA00022694"/>
    </source>
</evidence>
<dbReference type="EMBL" id="BSYR01000033">
    <property type="protein sequence ID" value="GMI98919.1"/>
    <property type="molecule type" value="Genomic_DNA"/>
</dbReference>
<keyword evidence="3" id="KW-0853">WD repeat</keyword>
<dbReference type="InterPro" id="IPR015943">
    <property type="entry name" value="WD40/YVTN_repeat-like_dom_sf"/>
</dbReference>
<protein>
    <submittedName>
        <fullName evidence="6">Uncharacterized protein</fullName>
    </submittedName>
</protein>
<dbReference type="Gene3D" id="2.130.10.10">
    <property type="entry name" value="YVTN repeat-like/Quinoprotein amine dehydrogenase"/>
    <property type="match status" value="1"/>
</dbReference>
<dbReference type="GO" id="GO:0005737">
    <property type="term" value="C:cytoplasm"/>
    <property type="evidence" value="ECO:0007669"/>
    <property type="project" value="UniProtKB-SubCell"/>
</dbReference>
<dbReference type="OrthoDB" id="5594999at2759"/>
<dbReference type="InterPro" id="IPR036322">
    <property type="entry name" value="WD40_repeat_dom_sf"/>
</dbReference>
<evidence type="ECO:0000256" key="1">
    <source>
        <dbReference type="ARBA" id="ARBA00004496"/>
    </source>
</evidence>
<evidence type="ECO:0000256" key="5">
    <source>
        <dbReference type="ARBA" id="ARBA00022737"/>
    </source>
</evidence>
<comment type="subcellular location">
    <subcellularLocation>
        <location evidence="1">Cytoplasm</location>
    </subcellularLocation>
</comment>
<keyword evidence="4" id="KW-0819">tRNA processing</keyword>
<organism evidence="6 7">
    <name type="scientific">Hibiscus trionum</name>
    <name type="common">Flower of an hour</name>
    <dbReference type="NCBI Taxonomy" id="183268"/>
    <lineage>
        <taxon>Eukaryota</taxon>
        <taxon>Viridiplantae</taxon>
        <taxon>Streptophyta</taxon>
        <taxon>Embryophyta</taxon>
        <taxon>Tracheophyta</taxon>
        <taxon>Spermatophyta</taxon>
        <taxon>Magnoliopsida</taxon>
        <taxon>eudicotyledons</taxon>
        <taxon>Gunneridae</taxon>
        <taxon>Pentapetalae</taxon>
        <taxon>rosids</taxon>
        <taxon>malvids</taxon>
        <taxon>Malvales</taxon>
        <taxon>Malvaceae</taxon>
        <taxon>Malvoideae</taxon>
        <taxon>Hibiscus</taxon>
    </lineage>
</organism>